<dbReference type="SUPFAM" id="SSF52172">
    <property type="entry name" value="CheY-like"/>
    <property type="match status" value="1"/>
</dbReference>
<accession>C6BZL6</accession>
<evidence type="ECO:0000313" key="6">
    <source>
        <dbReference type="Proteomes" id="UP000002601"/>
    </source>
</evidence>
<dbReference type="PANTHER" id="PTHR45339:SF1">
    <property type="entry name" value="HYBRID SIGNAL TRANSDUCTION HISTIDINE KINASE J"/>
    <property type="match status" value="1"/>
</dbReference>
<dbReference type="Gene3D" id="3.40.50.2300">
    <property type="match status" value="1"/>
</dbReference>
<dbReference type="SMART" id="SM00448">
    <property type="entry name" value="REC"/>
    <property type="match status" value="1"/>
</dbReference>
<dbReference type="Proteomes" id="UP000002601">
    <property type="component" value="Chromosome"/>
</dbReference>
<dbReference type="InterPro" id="IPR011006">
    <property type="entry name" value="CheY-like_superfamily"/>
</dbReference>
<gene>
    <name evidence="5" type="ordered locus">Desal_0857</name>
</gene>
<dbReference type="GO" id="GO:0000160">
    <property type="term" value="P:phosphorelay signal transduction system"/>
    <property type="evidence" value="ECO:0007669"/>
    <property type="project" value="UniProtKB-KW"/>
</dbReference>
<keyword evidence="1 3" id="KW-0597">Phosphoprotein</keyword>
<dbReference type="eggNOG" id="COG0784">
    <property type="taxonomic scope" value="Bacteria"/>
</dbReference>
<dbReference type="HOGENOM" id="CLU_000445_69_12_7"/>
<evidence type="ECO:0000256" key="1">
    <source>
        <dbReference type="ARBA" id="ARBA00022553"/>
    </source>
</evidence>
<dbReference type="STRING" id="526222.Desal_0857"/>
<proteinExistence type="predicted"/>
<sequence>MTDFSFPDLRVLVAEDSAPVRLVLKTYLGKLGIRPSFAEDGREALSLLSEKHFDMAFMDVHMPEMDGTEVVTEIRKKGMKIPVIAMTTGDNPNLLTHCLECGYNGILLKPIMKEDVFRKVKEFLPTV</sequence>
<keyword evidence="6" id="KW-1185">Reference proteome</keyword>
<dbReference type="PROSITE" id="PS50110">
    <property type="entry name" value="RESPONSE_REGULATORY"/>
    <property type="match status" value="1"/>
</dbReference>
<dbReference type="Pfam" id="PF00072">
    <property type="entry name" value="Response_reg"/>
    <property type="match status" value="1"/>
</dbReference>
<evidence type="ECO:0000313" key="5">
    <source>
        <dbReference type="EMBL" id="ACS78923.1"/>
    </source>
</evidence>
<dbReference type="InterPro" id="IPR001789">
    <property type="entry name" value="Sig_transdc_resp-reg_receiver"/>
</dbReference>
<protein>
    <submittedName>
        <fullName evidence="5">Response regulator receiver protein</fullName>
    </submittedName>
</protein>
<dbReference type="KEGG" id="dsa:Desal_0857"/>
<dbReference type="PANTHER" id="PTHR45339">
    <property type="entry name" value="HYBRID SIGNAL TRANSDUCTION HISTIDINE KINASE J"/>
    <property type="match status" value="1"/>
</dbReference>
<keyword evidence="2" id="KW-0902">Two-component regulatory system</keyword>
<evidence type="ECO:0000256" key="3">
    <source>
        <dbReference type="PROSITE-ProRule" id="PRU00169"/>
    </source>
</evidence>
<evidence type="ECO:0000256" key="2">
    <source>
        <dbReference type="ARBA" id="ARBA00023012"/>
    </source>
</evidence>
<feature type="modified residue" description="4-aspartylphosphate" evidence="3">
    <location>
        <position position="59"/>
    </location>
</feature>
<dbReference type="OrthoDB" id="9788090at2"/>
<organism evidence="5 6">
    <name type="scientific">Maridesulfovibrio salexigens (strain ATCC 14822 / DSM 2638 / NCIMB 8403 / VKM B-1763)</name>
    <name type="common">Desulfovibrio salexigens</name>
    <dbReference type="NCBI Taxonomy" id="526222"/>
    <lineage>
        <taxon>Bacteria</taxon>
        <taxon>Pseudomonadati</taxon>
        <taxon>Thermodesulfobacteriota</taxon>
        <taxon>Desulfovibrionia</taxon>
        <taxon>Desulfovibrionales</taxon>
        <taxon>Desulfovibrionaceae</taxon>
        <taxon>Maridesulfovibrio</taxon>
    </lineage>
</organism>
<reference evidence="5 6" key="1">
    <citation type="submission" date="2009-06" db="EMBL/GenBank/DDBJ databases">
        <title>Complete sequence of Desulfovibrio salexigens DSM 2638.</title>
        <authorList>
            <consortium name="US DOE Joint Genome Institute"/>
            <person name="Lucas S."/>
            <person name="Copeland A."/>
            <person name="Lapidus A."/>
            <person name="Glavina del Rio T."/>
            <person name="Tice H."/>
            <person name="Bruce D."/>
            <person name="Goodwin L."/>
            <person name="Pitluck S."/>
            <person name="Munk A.C."/>
            <person name="Brettin T."/>
            <person name="Detter J.C."/>
            <person name="Han C."/>
            <person name="Tapia R."/>
            <person name="Larimer F."/>
            <person name="Land M."/>
            <person name="Hauser L."/>
            <person name="Kyrpides N."/>
            <person name="Anderson I."/>
            <person name="Wall J.D."/>
            <person name="Arkin A.P."/>
            <person name="Dehal P."/>
            <person name="Chivian D."/>
            <person name="Giles B."/>
            <person name="Hazen T.C."/>
        </authorList>
    </citation>
    <scope>NUCLEOTIDE SEQUENCE [LARGE SCALE GENOMIC DNA]</scope>
    <source>
        <strain evidence="6">ATCC 14822 / DSM 2638 / NCIMB 8403 / VKM B-1763</strain>
    </source>
</reference>
<evidence type="ECO:0000259" key="4">
    <source>
        <dbReference type="PROSITE" id="PS50110"/>
    </source>
</evidence>
<dbReference type="AlphaFoldDB" id="C6BZL6"/>
<dbReference type="EMBL" id="CP001649">
    <property type="protein sequence ID" value="ACS78923.1"/>
    <property type="molecule type" value="Genomic_DNA"/>
</dbReference>
<dbReference type="CDD" id="cd17546">
    <property type="entry name" value="REC_hyHK_CKI1_RcsC-like"/>
    <property type="match status" value="1"/>
</dbReference>
<dbReference type="RefSeq" id="WP_015850742.1">
    <property type="nucleotide sequence ID" value="NC_012881.1"/>
</dbReference>
<name>C6BZL6_MARSD</name>
<feature type="domain" description="Response regulatory" evidence="4">
    <location>
        <begin position="10"/>
        <end position="124"/>
    </location>
</feature>